<name>A0A6J5QXG4_9CAUD</name>
<dbReference type="EMBL" id="LR797078">
    <property type="protein sequence ID" value="CAB4185728.1"/>
    <property type="molecule type" value="Genomic_DNA"/>
</dbReference>
<dbReference type="Pfam" id="PF13619">
    <property type="entry name" value="KTSC"/>
    <property type="match status" value="1"/>
</dbReference>
<gene>
    <name evidence="2" type="ORF">UFOVP1130_110</name>
</gene>
<protein>
    <submittedName>
        <fullName evidence="2">KTSC domain containing protein</fullName>
    </submittedName>
</protein>
<sequence>MAPRPKPGLSKSTRDRLVEGLNYYSGQGLIQEERARKRVNEKTFTPSSLTPIPWDPNTTYYHPPDESSRVEAFRYAALEGANENIGYTGTLFVRFIKHGTPWKYLNVPSHIYQSFASAQSKGRYINSVLNNFPNSRASGDEESTFFVQSQM</sequence>
<accession>A0A6J5QXG4</accession>
<dbReference type="InterPro" id="IPR025309">
    <property type="entry name" value="KTSC_dom"/>
</dbReference>
<organism evidence="2">
    <name type="scientific">uncultured Caudovirales phage</name>
    <dbReference type="NCBI Taxonomy" id="2100421"/>
    <lineage>
        <taxon>Viruses</taxon>
        <taxon>Duplodnaviria</taxon>
        <taxon>Heunggongvirae</taxon>
        <taxon>Uroviricota</taxon>
        <taxon>Caudoviricetes</taxon>
        <taxon>Peduoviridae</taxon>
        <taxon>Maltschvirus</taxon>
        <taxon>Maltschvirus maltsch</taxon>
    </lineage>
</organism>
<evidence type="ECO:0000313" key="2">
    <source>
        <dbReference type="EMBL" id="CAB4185728.1"/>
    </source>
</evidence>
<feature type="domain" description="KTSC" evidence="1">
    <location>
        <begin position="88"/>
        <end position="129"/>
    </location>
</feature>
<reference evidence="2" key="1">
    <citation type="submission" date="2020-05" db="EMBL/GenBank/DDBJ databases">
        <authorList>
            <person name="Chiriac C."/>
            <person name="Salcher M."/>
            <person name="Ghai R."/>
            <person name="Kavagutti S V."/>
        </authorList>
    </citation>
    <scope>NUCLEOTIDE SEQUENCE</scope>
</reference>
<evidence type="ECO:0000259" key="1">
    <source>
        <dbReference type="Pfam" id="PF13619"/>
    </source>
</evidence>
<proteinExistence type="predicted"/>